<feature type="compositionally biased region" description="Acidic residues" evidence="2">
    <location>
        <begin position="721"/>
        <end position="730"/>
    </location>
</feature>
<dbReference type="GO" id="GO:0031267">
    <property type="term" value="F:small GTPase binding"/>
    <property type="evidence" value="ECO:0007669"/>
    <property type="project" value="TreeGrafter"/>
</dbReference>
<dbReference type="InterPro" id="IPR036860">
    <property type="entry name" value="SH2_dom_sf"/>
</dbReference>
<reference evidence="4" key="1">
    <citation type="submission" date="2025-08" db="UniProtKB">
        <authorList>
            <consortium name="Ensembl"/>
        </authorList>
    </citation>
    <scope>IDENTIFICATION</scope>
</reference>
<dbReference type="SUPFAM" id="SSF109993">
    <property type="entry name" value="VPS9 domain"/>
    <property type="match status" value="1"/>
</dbReference>
<feature type="compositionally biased region" description="Polar residues" evidence="2">
    <location>
        <begin position="691"/>
        <end position="718"/>
    </location>
</feature>
<dbReference type="PROSITE" id="PS51205">
    <property type="entry name" value="VPS9"/>
    <property type="match status" value="1"/>
</dbReference>
<dbReference type="GO" id="GO:0005096">
    <property type="term" value="F:GTPase activator activity"/>
    <property type="evidence" value="ECO:0007669"/>
    <property type="project" value="UniProtKB-KW"/>
</dbReference>
<dbReference type="Ensembl" id="ENSCCRT00010134466.1">
    <property type="protein sequence ID" value="ENSCCRP00010121072.1"/>
    <property type="gene ID" value="ENSCCRG00010052903.1"/>
</dbReference>
<dbReference type="Gene3D" id="3.30.505.10">
    <property type="entry name" value="SH2 domain"/>
    <property type="match status" value="1"/>
</dbReference>
<accession>A0A8C1RVS4</accession>
<dbReference type="GO" id="GO:0005085">
    <property type="term" value="F:guanyl-nucleotide exchange factor activity"/>
    <property type="evidence" value="ECO:0007669"/>
    <property type="project" value="InterPro"/>
</dbReference>
<dbReference type="SMART" id="SM00167">
    <property type="entry name" value="VPS9"/>
    <property type="match status" value="1"/>
</dbReference>
<evidence type="ECO:0000313" key="4">
    <source>
        <dbReference type="Ensembl" id="ENSCCRP00010121072.1"/>
    </source>
</evidence>
<dbReference type="Proteomes" id="UP000694427">
    <property type="component" value="Unplaced"/>
</dbReference>
<dbReference type="SUPFAM" id="SSF55550">
    <property type="entry name" value="SH2 domain"/>
    <property type="match status" value="1"/>
</dbReference>
<dbReference type="GO" id="GO:0030139">
    <property type="term" value="C:endocytic vesicle"/>
    <property type="evidence" value="ECO:0007669"/>
    <property type="project" value="TreeGrafter"/>
</dbReference>
<reference evidence="4" key="2">
    <citation type="submission" date="2025-09" db="UniProtKB">
        <authorList>
            <consortium name="Ensembl"/>
        </authorList>
    </citation>
    <scope>IDENTIFICATION</scope>
</reference>
<evidence type="ECO:0000256" key="2">
    <source>
        <dbReference type="SAM" id="MobiDB-lite"/>
    </source>
</evidence>
<feature type="compositionally biased region" description="Basic and acidic residues" evidence="2">
    <location>
        <begin position="1"/>
        <end position="17"/>
    </location>
</feature>
<keyword evidence="1" id="KW-0343">GTPase activation</keyword>
<dbReference type="Gene3D" id="1.20.1050.80">
    <property type="entry name" value="VPS9 domain"/>
    <property type="match status" value="1"/>
</dbReference>
<organism evidence="4 5">
    <name type="scientific">Cyprinus carpio</name>
    <name type="common">Common carp</name>
    <dbReference type="NCBI Taxonomy" id="7962"/>
    <lineage>
        <taxon>Eukaryota</taxon>
        <taxon>Metazoa</taxon>
        <taxon>Chordata</taxon>
        <taxon>Craniata</taxon>
        <taxon>Vertebrata</taxon>
        <taxon>Euteleostomi</taxon>
        <taxon>Actinopterygii</taxon>
        <taxon>Neopterygii</taxon>
        <taxon>Teleostei</taxon>
        <taxon>Ostariophysi</taxon>
        <taxon>Cypriniformes</taxon>
        <taxon>Cyprinidae</taxon>
        <taxon>Cyprininae</taxon>
        <taxon>Cyprinus</taxon>
    </lineage>
</organism>
<dbReference type="Pfam" id="PF02204">
    <property type="entry name" value="VPS9"/>
    <property type="match status" value="1"/>
</dbReference>
<feature type="compositionally biased region" description="Basic and acidic residues" evidence="2">
    <location>
        <begin position="260"/>
        <end position="272"/>
    </location>
</feature>
<dbReference type="GO" id="GO:0016192">
    <property type="term" value="P:vesicle-mediated transport"/>
    <property type="evidence" value="ECO:0007669"/>
    <property type="project" value="InterPro"/>
</dbReference>
<evidence type="ECO:0000256" key="1">
    <source>
        <dbReference type="ARBA" id="ARBA00022468"/>
    </source>
</evidence>
<name>A0A8C1RVS4_CYPCA</name>
<feature type="region of interest" description="Disordered" evidence="2">
    <location>
        <begin position="251"/>
        <end position="308"/>
    </location>
</feature>
<feature type="region of interest" description="Disordered" evidence="2">
    <location>
        <begin position="667"/>
        <end position="765"/>
    </location>
</feature>
<feature type="compositionally biased region" description="Basic residues" evidence="2">
    <location>
        <begin position="667"/>
        <end position="677"/>
    </location>
</feature>
<dbReference type="Pfam" id="PF23268">
    <property type="entry name" value="RIN1"/>
    <property type="match status" value="1"/>
</dbReference>
<proteinExistence type="predicted"/>
<dbReference type="InterPro" id="IPR003123">
    <property type="entry name" value="VPS9"/>
</dbReference>
<feature type="compositionally biased region" description="Basic and acidic residues" evidence="2">
    <location>
        <begin position="680"/>
        <end position="690"/>
    </location>
</feature>
<dbReference type="AlphaFoldDB" id="A0A8C1RVS4"/>
<evidence type="ECO:0000259" key="3">
    <source>
        <dbReference type="PROSITE" id="PS51205"/>
    </source>
</evidence>
<keyword evidence="5" id="KW-1185">Reference proteome</keyword>
<feature type="compositionally biased region" description="Polar residues" evidence="2">
    <location>
        <begin position="736"/>
        <end position="749"/>
    </location>
</feature>
<sequence>MMMKESKDEFTTSENRENPSSAVPNGVSRHETKILSLLQGLRLCQEAWAPKSPWDSHGAHAALWGRPAGSFLVVQDSSSQDQLLCVSVGDRGEPVKEFSILTTGTALRLTASHLAFPDLCQLLHFYTLSRDVLPVCLLVPSWVYTLNTLPDHLVPLLGPKTWLCPSSDPVVSSMTPETQGITETPKTVMCTIQVTAASGAMCFINPLYLQEHGDDWLSHSSTSQINLPIRLRRESPTRAWVGRELKKRSSTLADDNSSGFDHDRGSFEKNPDDPATPGGVVLRRASGASKDDPLKRSSDDFIQSPLSQSPHRVSWIEDKIWLNSSLTSSLLQPPGLELDSLSVSSIEEETEPALNPSPAVPSPRLHLADKMKNRLSAVGQALGGLMSPQRRLSKRVQEMAERKGGAFAEAVRGFVEQTLAGEAVPGVTCTEMLQEVRSSLTALKETLFDCPEIQSIIDSIGDTPDFDLDAVLELALHKVALKPVYSHLYVCLKTARRDDCTLQRLEANKSTLENRSLEELEGAAGAGVPDSSMMEKIQQRWTTMHEAYSPSKKVDTLLKVCKNIYHSMNANAKPGTIFGADDFLPCLTWVLLRSDVATLQVDTDYMMELLDPVQLQGEGGYYLTSLYAALFYISSFRPRLAKRQLSAEAHRSLSQWHRRRTLHCNQSRRSRNRRTIRRQGLADESCKTSDEQNSLNASTESSSLTDVMPATSSVQETLQGLDEELEDVKEGEEGQQILSPETLHITTPKTEGKERGDGVSWEEDN</sequence>
<feature type="region of interest" description="Disordered" evidence="2">
    <location>
        <begin position="1"/>
        <end position="26"/>
    </location>
</feature>
<dbReference type="PANTHER" id="PTHR23101">
    <property type="entry name" value="RAB GDP/GTP EXCHANGE FACTOR"/>
    <property type="match status" value="1"/>
</dbReference>
<dbReference type="GO" id="GO:0005829">
    <property type="term" value="C:cytosol"/>
    <property type="evidence" value="ECO:0007669"/>
    <property type="project" value="TreeGrafter"/>
</dbReference>
<feature type="domain" description="VPS9" evidence="3">
    <location>
        <begin position="495"/>
        <end position="642"/>
    </location>
</feature>
<evidence type="ECO:0000313" key="5">
    <source>
        <dbReference type="Proteomes" id="UP000694427"/>
    </source>
</evidence>
<protein>
    <recommendedName>
        <fullName evidence="3">VPS9 domain-containing protein</fullName>
    </recommendedName>
</protein>
<dbReference type="PANTHER" id="PTHR23101:SF72">
    <property type="entry name" value="RAS AND RAB INTERACTOR-LIKE PROTEIN"/>
    <property type="match status" value="1"/>
</dbReference>
<feature type="compositionally biased region" description="Basic and acidic residues" evidence="2">
    <location>
        <begin position="289"/>
        <end position="299"/>
    </location>
</feature>
<dbReference type="InterPro" id="IPR037191">
    <property type="entry name" value="VPS9_dom_sf"/>
</dbReference>
<dbReference type="InterPro" id="IPR045046">
    <property type="entry name" value="Vps9-like"/>
</dbReference>